<keyword evidence="3" id="KW-0975">Bacterial flagellum</keyword>
<protein>
    <submittedName>
        <fullName evidence="6">Flagellar hook-associated protein FlgL</fullName>
    </submittedName>
</protein>
<dbReference type="InterPro" id="IPR013384">
    <property type="entry name" value="Flagell_FlgL"/>
</dbReference>
<dbReference type="InterPro" id="IPR001029">
    <property type="entry name" value="Flagellin_N"/>
</dbReference>
<comment type="subcellular location">
    <subcellularLocation>
        <location evidence="1">Bacterial flagellum</location>
    </subcellularLocation>
</comment>
<comment type="similarity">
    <text evidence="2">Belongs to the bacterial flagellin family.</text>
</comment>
<dbReference type="PANTHER" id="PTHR42792:SF1">
    <property type="entry name" value="FLAGELLAR HOOK-ASSOCIATED PROTEIN 3"/>
    <property type="match status" value="1"/>
</dbReference>
<gene>
    <name evidence="6" type="primary">flgL</name>
    <name evidence="6" type="ORF">FE784_19135</name>
</gene>
<evidence type="ECO:0000259" key="4">
    <source>
        <dbReference type="Pfam" id="PF00669"/>
    </source>
</evidence>
<evidence type="ECO:0000256" key="1">
    <source>
        <dbReference type="ARBA" id="ARBA00004365"/>
    </source>
</evidence>
<dbReference type="PRINTS" id="PR00207">
    <property type="entry name" value="FLAGELLIN"/>
</dbReference>
<evidence type="ECO:0000313" key="6">
    <source>
        <dbReference type="EMBL" id="TNJ64764.1"/>
    </source>
</evidence>
<name>A0A5C4T6Q4_9BACL</name>
<dbReference type="InterPro" id="IPR046358">
    <property type="entry name" value="Flagellin_C"/>
</dbReference>
<keyword evidence="6" id="KW-0966">Cell projection</keyword>
<dbReference type="Pfam" id="PF00700">
    <property type="entry name" value="Flagellin_C"/>
    <property type="match status" value="1"/>
</dbReference>
<evidence type="ECO:0000256" key="2">
    <source>
        <dbReference type="ARBA" id="ARBA00005709"/>
    </source>
</evidence>
<evidence type="ECO:0000259" key="5">
    <source>
        <dbReference type="Pfam" id="PF00700"/>
    </source>
</evidence>
<evidence type="ECO:0000313" key="7">
    <source>
        <dbReference type="Proteomes" id="UP000307943"/>
    </source>
</evidence>
<dbReference type="OrthoDB" id="9758307at2"/>
<sequence length="290" mass="32115">MMNSQLLLNLNNNLNRMNNLQNQLATGKRINKPSDDPVGISFAMRYRSELGATDQFQSNVDAGLSWLDFTDTMMNQLGNVMQRVRELAVQGANGTNDDNAMTALSQEVSQLKNQVLDIANSEFNGKFVFNGQKTDQTPYPDAQNLLVDTDQGVIHYEIGAGVKLGINVTGTQVFGEPDSEDNLFKLFDEFAGYLSESKYTDISTMIGKLETRLDKVLQIRSDIGAKTNRIELAKGRLDDMSINLQTLQSKTEDADIAEVITNLKTDENVYQASLAAGSKLIRPSLVDFLK</sequence>
<feature type="domain" description="Flagellin N-terminal" evidence="4">
    <location>
        <begin position="1"/>
        <end position="134"/>
    </location>
</feature>
<dbReference type="SUPFAM" id="SSF64518">
    <property type="entry name" value="Phase 1 flagellin"/>
    <property type="match status" value="1"/>
</dbReference>
<dbReference type="GO" id="GO:0071973">
    <property type="term" value="P:bacterial-type flagellum-dependent cell motility"/>
    <property type="evidence" value="ECO:0007669"/>
    <property type="project" value="InterPro"/>
</dbReference>
<dbReference type="AlphaFoldDB" id="A0A5C4T6Q4"/>
<dbReference type="NCBIfam" id="TIGR02550">
    <property type="entry name" value="flagell_flgL"/>
    <property type="match status" value="1"/>
</dbReference>
<organism evidence="6 7">
    <name type="scientific">Paenibacillus hemerocallicola</name>
    <dbReference type="NCBI Taxonomy" id="1172614"/>
    <lineage>
        <taxon>Bacteria</taxon>
        <taxon>Bacillati</taxon>
        <taxon>Bacillota</taxon>
        <taxon>Bacilli</taxon>
        <taxon>Bacillales</taxon>
        <taxon>Paenibacillaceae</taxon>
        <taxon>Paenibacillus</taxon>
    </lineage>
</organism>
<keyword evidence="6" id="KW-0282">Flagellum</keyword>
<dbReference type="Gene3D" id="1.20.1330.10">
    <property type="entry name" value="f41 fragment of flagellin, N-terminal domain"/>
    <property type="match status" value="1"/>
</dbReference>
<dbReference type="GO" id="GO:0005198">
    <property type="term" value="F:structural molecule activity"/>
    <property type="evidence" value="ECO:0007669"/>
    <property type="project" value="InterPro"/>
</dbReference>
<accession>A0A5C4T6Q4</accession>
<evidence type="ECO:0000256" key="3">
    <source>
        <dbReference type="ARBA" id="ARBA00023143"/>
    </source>
</evidence>
<dbReference type="PANTHER" id="PTHR42792">
    <property type="entry name" value="FLAGELLIN"/>
    <property type="match status" value="1"/>
</dbReference>
<dbReference type="Proteomes" id="UP000307943">
    <property type="component" value="Unassembled WGS sequence"/>
</dbReference>
<keyword evidence="6" id="KW-0969">Cilium</keyword>
<dbReference type="GO" id="GO:0009424">
    <property type="term" value="C:bacterial-type flagellum hook"/>
    <property type="evidence" value="ECO:0007669"/>
    <property type="project" value="InterPro"/>
</dbReference>
<dbReference type="Pfam" id="PF00669">
    <property type="entry name" value="Flagellin_N"/>
    <property type="match status" value="1"/>
</dbReference>
<dbReference type="InterPro" id="IPR001492">
    <property type="entry name" value="Flagellin"/>
</dbReference>
<reference evidence="6 7" key="1">
    <citation type="submission" date="2019-05" db="EMBL/GenBank/DDBJ databases">
        <title>We sequenced the genome of Paenibacillus hemerocallicola KCTC 33185 for further insight into its adaptation and study the phylogeny of Paenibacillus.</title>
        <authorList>
            <person name="Narsing Rao M.P."/>
        </authorList>
    </citation>
    <scope>NUCLEOTIDE SEQUENCE [LARGE SCALE GENOMIC DNA]</scope>
    <source>
        <strain evidence="6 7">KCTC 33185</strain>
    </source>
</reference>
<dbReference type="EMBL" id="VDCQ01000026">
    <property type="protein sequence ID" value="TNJ64764.1"/>
    <property type="molecule type" value="Genomic_DNA"/>
</dbReference>
<keyword evidence="7" id="KW-1185">Reference proteome</keyword>
<proteinExistence type="inferred from homology"/>
<comment type="caution">
    <text evidence="6">The sequence shown here is derived from an EMBL/GenBank/DDBJ whole genome shotgun (WGS) entry which is preliminary data.</text>
</comment>
<feature type="domain" description="Flagellin C-terminal" evidence="5">
    <location>
        <begin position="207"/>
        <end position="289"/>
    </location>
</feature>